<keyword evidence="5" id="KW-0067">ATP-binding</keyword>
<dbReference type="RefSeq" id="WP_255898571.1">
    <property type="nucleotide sequence ID" value="NZ_JAFMZO010000001.1"/>
</dbReference>
<feature type="domain" description="GHMP kinase N-terminal" evidence="8">
    <location>
        <begin position="90"/>
        <end position="177"/>
    </location>
</feature>
<dbReference type="PRINTS" id="PR00959">
    <property type="entry name" value="MEVGALKINASE"/>
</dbReference>
<dbReference type="PIRSF" id="PIRSF000530">
    <property type="entry name" value="Galactokinase"/>
    <property type="match status" value="1"/>
</dbReference>
<dbReference type="Pfam" id="PF10509">
    <property type="entry name" value="GalKase_gal_bdg"/>
    <property type="match status" value="1"/>
</dbReference>
<evidence type="ECO:0000259" key="9">
    <source>
        <dbReference type="Pfam" id="PF08544"/>
    </source>
</evidence>
<name>A0ABW4ZIR3_9SPHI</name>
<sequence>MGILKTVANLYQQKYNAEPLLIRSPGRINLIGEHTDYNLGCVLPGTVNKNIYLAIGIRADNDINIDAADFEDQYKGSLDKLEPAWKLWPNYILGVINEFKKAGKYLSGVNIVFGGDIPLSAGMSSSAALTCAAAYALNKLFNANLSKLEIAKLCVAAEHNYLNVKCGLMDQYANQFGKEGHLVKLNCKTEEHVYVPFQAENIQIVLFDSRIRHNFVKMSSAFEELRNYCQMGVNLVKQSVPSVEGLSDVSEPMLLQYVKPVDEEAYARCLYVVQEMERLEKICTDLQSNDFKAVGQRMFENHYGLRDLYKISCDECDFLVDTTRQMAGVLGSRMMGAGFGGCTLNLIENDVADEVIKEVKIKYKEKFDKDLKVYVVQIGNGIEEVAVPVLNQAV</sequence>
<keyword evidence="6" id="KW-0119">Carbohydrate metabolism</keyword>
<dbReference type="InterPro" id="IPR014721">
    <property type="entry name" value="Ribsml_uS5_D2-typ_fold_subgr"/>
</dbReference>
<evidence type="ECO:0000256" key="4">
    <source>
        <dbReference type="ARBA" id="ARBA00022777"/>
    </source>
</evidence>
<evidence type="ECO:0000313" key="12">
    <source>
        <dbReference type="Proteomes" id="UP001597387"/>
    </source>
</evidence>
<dbReference type="EMBL" id="JBHUHZ010000001">
    <property type="protein sequence ID" value="MFD2161780.1"/>
    <property type="molecule type" value="Genomic_DNA"/>
</dbReference>
<reference evidence="12" key="1">
    <citation type="journal article" date="2019" name="Int. J. Syst. Evol. Microbiol.">
        <title>The Global Catalogue of Microorganisms (GCM) 10K type strain sequencing project: providing services to taxonomists for standard genome sequencing and annotation.</title>
        <authorList>
            <consortium name="The Broad Institute Genomics Platform"/>
            <consortium name="The Broad Institute Genome Sequencing Center for Infectious Disease"/>
            <person name="Wu L."/>
            <person name="Ma J."/>
        </authorList>
    </citation>
    <scope>NUCLEOTIDE SEQUENCE [LARGE SCALE GENOMIC DNA]</scope>
    <source>
        <strain evidence="12">KCTC 42217</strain>
    </source>
</reference>
<dbReference type="InterPro" id="IPR000705">
    <property type="entry name" value="Galactokinase"/>
</dbReference>
<evidence type="ECO:0000313" key="11">
    <source>
        <dbReference type="EMBL" id="MFD2161780.1"/>
    </source>
</evidence>
<evidence type="ECO:0000256" key="3">
    <source>
        <dbReference type="ARBA" id="ARBA00022741"/>
    </source>
</evidence>
<feature type="domain" description="GHMP kinase C-terminal" evidence="9">
    <location>
        <begin position="285"/>
        <end position="364"/>
    </location>
</feature>
<evidence type="ECO:0000256" key="7">
    <source>
        <dbReference type="NCBIfam" id="TIGR00131"/>
    </source>
</evidence>
<dbReference type="InterPro" id="IPR006204">
    <property type="entry name" value="GHMP_kinase_N_dom"/>
</dbReference>
<keyword evidence="12" id="KW-1185">Reference proteome</keyword>
<gene>
    <name evidence="11" type="primary">galK</name>
    <name evidence="11" type="ORF">ACFSJU_05200</name>
</gene>
<feature type="domain" description="Galactokinase N-terminal" evidence="10">
    <location>
        <begin position="10"/>
        <end position="56"/>
    </location>
</feature>
<evidence type="ECO:0000256" key="6">
    <source>
        <dbReference type="ARBA" id="ARBA00023144"/>
    </source>
</evidence>
<evidence type="ECO:0000256" key="2">
    <source>
        <dbReference type="ARBA" id="ARBA00022679"/>
    </source>
</evidence>
<evidence type="ECO:0000259" key="8">
    <source>
        <dbReference type="Pfam" id="PF00288"/>
    </source>
</evidence>
<dbReference type="InterPro" id="IPR006206">
    <property type="entry name" value="Mevalonate/galactokinase"/>
</dbReference>
<dbReference type="PANTHER" id="PTHR10457:SF7">
    <property type="entry name" value="GALACTOKINASE-RELATED"/>
    <property type="match status" value="1"/>
</dbReference>
<dbReference type="PANTHER" id="PTHR10457">
    <property type="entry name" value="MEVALONATE KINASE/GALACTOKINASE"/>
    <property type="match status" value="1"/>
</dbReference>
<keyword evidence="2 11" id="KW-0808">Transferase</keyword>
<dbReference type="GO" id="GO:0004335">
    <property type="term" value="F:galactokinase activity"/>
    <property type="evidence" value="ECO:0007669"/>
    <property type="project" value="UniProtKB-EC"/>
</dbReference>
<dbReference type="InterPro" id="IPR020568">
    <property type="entry name" value="Ribosomal_Su5_D2-typ_SF"/>
</dbReference>
<protein>
    <recommendedName>
        <fullName evidence="7">Galactokinase</fullName>
        <ecNumber evidence="7">2.7.1.6</ecNumber>
    </recommendedName>
</protein>
<dbReference type="Proteomes" id="UP001597387">
    <property type="component" value="Unassembled WGS sequence"/>
</dbReference>
<dbReference type="Pfam" id="PF00288">
    <property type="entry name" value="GHMP_kinases_N"/>
    <property type="match status" value="1"/>
</dbReference>
<evidence type="ECO:0000259" key="10">
    <source>
        <dbReference type="Pfam" id="PF10509"/>
    </source>
</evidence>
<proteinExistence type="inferred from homology"/>
<keyword evidence="3" id="KW-0547">Nucleotide-binding</keyword>
<dbReference type="Gene3D" id="3.30.230.10">
    <property type="match status" value="1"/>
</dbReference>
<dbReference type="PROSITE" id="PS00106">
    <property type="entry name" value="GALACTOKINASE"/>
    <property type="match status" value="1"/>
</dbReference>
<organism evidence="11 12">
    <name type="scientific">Paradesertivirga mongoliensis</name>
    <dbReference type="NCBI Taxonomy" id="2100740"/>
    <lineage>
        <taxon>Bacteria</taxon>
        <taxon>Pseudomonadati</taxon>
        <taxon>Bacteroidota</taxon>
        <taxon>Sphingobacteriia</taxon>
        <taxon>Sphingobacteriales</taxon>
        <taxon>Sphingobacteriaceae</taxon>
        <taxon>Paradesertivirga</taxon>
    </lineage>
</organism>
<keyword evidence="4" id="KW-0418">Kinase</keyword>
<dbReference type="SUPFAM" id="SSF54211">
    <property type="entry name" value="Ribosomal protein S5 domain 2-like"/>
    <property type="match status" value="1"/>
</dbReference>
<dbReference type="PROSITE" id="PS00627">
    <property type="entry name" value="GHMP_KINASES_ATP"/>
    <property type="match status" value="1"/>
</dbReference>
<dbReference type="Gene3D" id="3.30.70.890">
    <property type="entry name" value="GHMP kinase, C-terminal domain"/>
    <property type="match status" value="1"/>
</dbReference>
<keyword evidence="6" id="KW-0299">Galactose metabolism</keyword>
<dbReference type="Pfam" id="PF08544">
    <property type="entry name" value="GHMP_kinases_C"/>
    <property type="match status" value="1"/>
</dbReference>
<dbReference type="InterPro" id="IPR036554">
    <property type="entry name" value="GHMP_kinase_C_sf"/>
</dbReference>
<accession>A0ABW4ZIR3</accession>
<dbReference type="PRINTS" id="PR00473">
    <property type="entry name" value="GALCTOKINASE"/>
</dbReference>
<evidence type="ECO:0000256" key="1">
    <source>
        <dbReference type="ARBA" id="ARBA00006566"/>
    </source>
</evidence>
<dbReference type="SUPFAM" id="SSF55060">
    <property type="entry name" value="GHMP Kinase, C-terminal domain"/>
    <property type="match status" value="1"/>
</dbReference>
<evidence type="ECO:0000256" key="5">
    <source>
        <dbReference type="ARBA" id="ARBA00022840"/>
    </source>
</evidence>
<comment type="similarity">
    <text evidence="1">Belongs to the GHMP kinase family. GalK subfamily.</text>
</comment>
<dbReference type="InterPro" id="IPR019741">
    <property type="entry name" value="Galactokinase_CS"/>
</dbReference>
<dbReference type="NCBIfam" id="TIGR00131">
    <property type="entry name" value="gal_kin"/>
    <property type="match status" value="1"/>
</dbReference>
<dbReference type="InterPro" id="IPR006203">
    <property type="entry name" value="GHMP_knse_ATP-bd_CS"/>
</dbReference>
<dbReference type="EC" id="2.7.1.6" evidence="7"/>
<comment type="caution">
    <text evidence="11">The sequence shown here is derived from an EMBL/GenBank/DDBJ whole genome shotgun (WGS) entry which is preliminary data.</text>
</comment>
<dbReference type="InterPro" id="IPR013750">
    <property type="entry name" value="GHMP_kinase_C_dom"/>
</dbReference>
<dbReference type="InterPro" id="IPR019539">
    <property type="entry name" value="GalKase_N"/>
</dbReference>